<gene>
    <name evidence="1" type="ORF">ADEAN_000738100</name>
</gene>
<name>A0A7G2CJ41_9TRYP</name>
<dbReference type="InterPro" id="IPR036047">
    <property type="entry name" value="F-box-like_dom_sf"/>
</dbReference>
<evidence type="ECO:0000313" key="2">
    <source>
        <dbReference type="Proteomes" id="UP000515908"/>
    </source>
</evidence>
<dbReference type="Gene3D" id="1.20.1280.50">
    <property type="match status" value="1"/>
</dbReference>
<evidence type="ECO:0008006" key="3">
    <source>
        <dbReference type="Google" id="ProtNLM"/>
    </source>
</evidence>
<dbReference type="VEuPathDB" id="TriTrypDB:ADEAN_000738100"/>
<proteinExistence type="predicted"/>
<evidence type="ECO:0000313" key="1">
    <source>
        <dbReference type="EMBL" id="CAD2219868.1"/>
    </source>
</evidence>
<sequence>MSAFLELSDAIHFYILSFCDADALFQCSHVKRSWYIYLEGEEPWKTLSYYNMCRALFSLYSIRSLPLLSPQNNNNNKNKKIDKNKNSADFDPFDFSYDFSGTYERRQQQQQEEEDRARHAYHSVFYLHENSDKDDEQSTIFHYINVSAPYYNDPSHSPAEGYPRLVCPVPPRASSASTGRDFSWDTLYRQDGGSGGAREFYMRFLRHLKFNILFSNAAKGRRDL</sequence>
<accession>A0A7G2CJ41</accession>
<keyword evidence="2" id="KW-1185">Reference proteome</keyword>
<dbReference type="SUPFAM" id="SSF81383">
    <property type="entry name" value="F-box domain"/>
    <property type="match status" value="1"/>
</dbReference>
<dbReference type="AlphaFoldDB" id="A0A7G2CJ41"/>
<protein>
    <recommendedName>
        <fullName evidence="3">F-box domain containing protein</fullName>
    </recommendedName>
</protein>
<reference evidence="1 2" key="1">
    <citation type="submission" date="2020-08" db="EMBL/GenBank/DDBJ databases">
        <authorList>
            <person name="Newling K."/>
            <person name="Davey J."/>
            <person name="Forrester S."/>
        </authorList>
    </citation>
    <scope>NUCLEOTIDE SEQUENCE [LARGE SCALE GENOMIC DNA]</scope>
    <source>
        <strain evidence="2">Crithidia deanei Carvalho (ATCC PRA-265)</strain>
    </source>
</reference>
<dbReference type="Proteomes" id="UP000515908">
    <property type="component" value="Chromosome 15"/>
</dbReference>
<dbReference type="EMBL" id="LR877159">
    <property type="protein sequence ID" value="CAD2219868.1"/>
    <property type="molecule type" value="Genomic_DNA"/>
</dbReference>
<organism evidence="1 2">
    <name type="scientific">Angomonas deanei</name>
    <dbReference type="NCBI Taxonomy" id="59799"/>
    <lineage>
        <taxon>Eukaryota</taxon>
        <taxon>Discoba</taxon>
        <taxon>Euglenozoa</taxon>
        <taxon>Kinetoplastea</taxon>
        <taxon>Metakinetoplastina</taxon>
        <taxon>Trypanosomatida</taxon>
        <taxon>Trypanosomatidae</taxon>
        <taxon>Strigomonadinae</taxon>
        <taxon>Angomonas</taxon>
    </lineage>
</organism>